<dbReference type="eggNOG" id="COG0183">
    <property type="taxonomic scope" value="Bacteria"/>
</dbReference>
<reference evidence="3 4" key="1">
    <citation type="journal article" date="2014" name="Appl. Environ. Microbiol.">
        <title>Insights into the Microbial Degradation of Rubber and Gutta-Percha by Analysis of the Complete Genome of Nocardia nova SH22a.</title>
        <authorList>
            <person name="Luo Q."/>
            <person name="Hiessl S."/>
            <person name="Poehlein A."/>
            <person name="Daniel R."/>
            <person name="Steinbuchel A."/>
        </authorList>
    </citation>
    <scope>NUCLEOTIDE SEQUENCE [LARGE SCALE GENOMIC DNA]</scope>
    <source>
        <strain evidence="3">SH22a</strain>
    </source>
</reference>
<dbReference type="GO" id="GO:0016747">
    <property type="term" value="F:acyltransferase activity, transferring groups other than amino-acyl groups"/>
    <property type="evidence" value="ECO:0007669"/>
    <property type="project" value="InterPro"/>
</dbReference>
<evidence type="ECO:0000313" key="3">
    <source>
        <dbReference type="EMBL" id="AHH18613.1"/>
    </source>
</evidence>
<dbReference type="Proteomes" id="UP000019150">
    <property type="component" value="Chromosome"/>
</dbReference>
<dbReference type="HOGENOM" id="CLU_035425_4_0_11"/>
<gene>
    <name evidence="3" type="ORF">NONO_c38290</name>
</gene>
<dbReference type="OrthoDB" id="9785768at2"/>
<dbReference type="InterPro" id="IPR020616">
    <property type="entry name" value="Thiolase_N"/>
</dbReference>
<dbReference type="SUPFAM" id="SSF53901">
    <property type="entry name" value="Thiolase-like"/>
    <property type="match status" value="2"/>
</dbReference>
<name>W5THY9_9NOCA</name>
<dbReference type="KEGG" id="nno:NONO_c38290"/>
<evidence type="ECO:0000313" key="4">
    <source>
        <dbReference type="Proteomes" id="UP000019150"/>
    </source>
</evidence>
<dbReference type="InterPro" id="IPR002155">
    <property type="entry name" value="Thiolase"/>
</dbReference>
<dbReference type="PIRSF" id="PIRSF000429">
    <property type="entry name" value="Ac-CoA_Ac_transf"/>
    <property type="match status" value="1"/>
</dbReference>
<dbReference type="AlphaFoldDB" id="W5THY9"/>
<dbReference type="STRING" id="1415166.NONO_c38290"/>
<sequence>MRKHLGELRPVYVAGVGLHPFGRPSDTPYIQLGLTAVRAALADAGLPWPQVESTFTGTALIGMAVSRPMLRHLGRNGAPMTQVENASASGSSAFRLACLDVASGISDVSLAVGVDKRLRVALAAAHTGIPELSASRVAPATHFALLADEYMHAHGVTRDQIAAVAVQNLANAALNPNAQRRTAYSLSEVLDGPAISGILTKLQCSPIGEGGAAVVVVSDDAIDRLGLRRDRCVRVLASVQRSEQLYGAKSFDAELTRETTAIAYAQAGIRPDQLDLVELHDAFSIEQLQYLEAMGLAEEGKAAAELAAGAFARGGRIAVNTSGGLIGSGHPVGPTGIAQIAEITTQIRDEAGPRRHPGARIGLAHMVGLGAVCVVHILAAAES</sequence>
<dbReference type="Pfam" id="PF00108">
    <property type="entry name" value="Thiolase_N"/>
    <property type="match status" value="1"/>
</dbReference>
<organism evidence="3 4">
    <name type="scientific">Nocardia nova SH22a</name>
    <dbReference type="NCBI Taxonomy" id="1415166"/>
    <lineage>
        <taxon>Bacteria</taxon>
        <taxon>Bacillati</taxon>
        <taxon>Actinomycetota</taxon>
        <taxon>Actinomycetes</taxon>
        <taxon>Mycobacteriales</taxon>
        <taxon>Nocardiaceae</taxon>
        <taxon>Nocardia</taxon>
    </lineage>
</organism>
<accession>W5THY9</accession>
<dbReference type="Pfam" id="PF22691">
    <property type="entry name" value="Thiolase_C_1"/>
    <property type="match status" value="1"/>
</dbReference>
<evidence type="ECO:0000259" key="2">
    <source>
        <dbReference type="Pfam" id="PF22691"/>
    </source>
</evidence>
<dbReference type="PATRIC" id="fig|1415166.3.peg.3928"/>
<dbReference type="EMBL" id="CP006850">
    <property type="protein sequence ID" value="AHH18613.1"/>
    <property type="molecule type" value="Genomic_DNA"/>
</dbReference>
<feature type="domain" description="Thiolase C-terminal" evidence="2">
    <location>
        <begin position="244"/>
        <end position="369"/>
    </location>
</feature>
<keyword evidence="4" id="KW-1185">Reference proteome</keyword>
<proteinExistence type="predicted"/>
<dbReference type="PANTHER" id="PTHR42870">
    <property type="entry name" value="ACETYL-COA C-ACETYLTRANSFERASE"/>
    <property type="match status" value="1"/>
</dbReference>
<dbReference type="Gene3D" id="3.40.47.10">
    <property type="match status" value="1"/>
</dbReference>
<dbReference type="PANTHER" id="PTHR42870:SF1">
    <property type="entry name" value="NON-SPECIFIC LIPID-TRANSFER PROTEIN-LIKE 2"/>
    <property type="match status" value="1"/>
</dbReference>
<feature type="domain" description="Thiolase N-terminal" evidence="1">
    <location>
        <begin position="20"/>
        <end position="179"/>
    </location>
</feature>
<protein>
    <submittedName>
        <fullName evidence="3">Putative thiolase</fullName>
    </submittedName>
</protein>
<dbReference type="CDD" id="cd00829">
    <property type="entry name" value="SCP-x_thiolase"/>
    <property type="match status" value="1"/>
</dbReference>
<dbReference type="RefSeq" id="WP_025350048.1">
    <property type="nucleotide sequence ID" value="NZ_CP006850.1"/>
</dbReference>
<evidence type="ECO:0000259" key="1">
    <source>
        <dbReference type="Pfam" id="PF00108"/>
    </source>
</evidence>
<dbReference type="InterPro" id="IPR055140">
    <property type="entry name" value="Thiolase_C_2"/>
</dbReference>
<dbReference type="InterPro" id="IPR016039">
    <property type="entry name" value="Thiolase-like"/>
</dbReference>